<feature type="compositionally biased region" description="Polar residues" evidence="6">
    <location>
        <begin position="234"/>
        <end position="246"/>
    </location>
</feature>
<keyword evidence="10" id="KW-1185">Reference proteome</keyword>
<feature type="domain" description="DOCKER" evidence="8">
    <location>
        <begin position="1646"/>
        <end position="2052"/>
    </location>
</feature>
<dbReference type="InterPro" id="IPR032376">
    <property type="entry name" value="DOCK_N"/>
</dbReference>
<keyword evidence="2" id="KW-0963">Cytoplasm</keyword>
<organism evidence="9 10">
    <name type="scientific">Sistotremastrum niveocremeum HHB9708</name>
    <dbReference type="NCBI Taxonomy" id="1314777"/>
    <lineage>
        <taxon>Eukaryota</taxon>
        <taxon>Fungi</taxon>
        <taxon>Dikarya</taxon>
        <taxon>Basidiomycota</taxon>
        <taxon>Agaricomycotina</taxon>
        <taxon>Agaricomycetes</taxon>
        <taxon>Sistotremastrales</taxon>
        <taxon>Sistotremastraceae</taxon>
        <taxon>Sertulicium</taxon>
        <taxon>Sertulicium niveocremeum</taxon>
    </lineage>
</organism>
<evidence type="ECO:0000313" key="9">
    <source>
        <dbReference type="EMBL" id="KZS98593.1"/>
    </source>
</evidence>
<reference evidence="9 10" key="1">
    <citation type="journal article" date="2016" name="Mol. Biol. Evol.">
        <title>Comparative Genomics of Early-Diverging Mushroom-Forming Fungi Provides Insights into the Origins of Lignocellulose Decay Capabilities.</title>
        <authorList>
            <person name="Nagy L.G."/>
            <person name="Riley R."/>
            <person name="Tritt A."/>
            <person name="Adam C."/>
            <person name="Daum C."/>
            <person name="Floudas D."/>
            <person name="Sun H."/>
            <person name="Yadav J.S."/>
            <person name="Pangilinan J."/>
            <person name="Larsson K.H."/>
            <person name="Matsuura K."/>
            <person name="Barry K."/>
            <person name="Labutti K."/>
            <person name="Kuo R."/>
            <person name="Ohm R.A."/>
            <person name="Bhattacharya S.S."/>
            <person name="Shirouzu T."/>
            <person name="Yoshinaga Y."/>
            <person name="Martin F.M."/>
            <person name="Grigoriev I.V."/>
            <person name="Hibbett D.S."/>
        </authorList>
    </citation>
    <scope>NUCLEOTIDE SEQUENCE [LARGE SCALE GENOMIC DNA]</scope>
    <source>
        <strain evidence="9 10">HHB9708</strain>
    </source>
</reference>
<dbReference type="PROSITE" id="PS51651">
    <property type="entry name" value="DOCKER"/>
    <property type="match status" value="1"/>
</dbReference>
<dbReference type="GO" id="GO:0005737">
    <property type="term" value="C:cytoplasm"/>
    <property type="evidence" value="ECO:0007669"/>
    <property type="project" value="UniProtKB-SubCell"/>
</dbReference>
<dbReference type="Pfam" id="PF06920">
    <property type="entry name" value="DHR-2_Lobe_A"/>
    <property type="match status" value="1"/>
</dbReference>
<feature type="region of interest" description="Disordered" evidence="6">
    <location>
        <begin position="2052"/>
        <end position="2086"/>
    </location>
</feature>
<dbReference type="PANTHER" id="PTHR45653">
    <property type="entry name" value="DEDICATOR OF CYTOKINESIS"/>
    <property type="match status" value="1"/>
</dbReference>
<feature type="domain" description="C2 DOCK-type" evidence="7">
    <location>
        <begin position="720"/>
        <end position="928"/>
    </location>
</feature>
<dbReference type="Pfam" id="PF16172">
    <property type="entry name" value="DOCK_N"/>
    <property type="match status" value="1"/>
</dbReference>
<evidence type="ECO:0000256" key="1">
    <source>
        <dbReference type="ARBA" id="ARBA00004496"/>
    </source>
</evidence>
<evidence type="ECO:0000256" key="3">
    <source>
        <dbReference type="ARBA" id="ARBA00022553"/>
    </source>
</evidence>
<dbReference type="InterPro" id="IPR026791">
    <property type="entry name" value="DOCK"/>
</dbReference>
<dbReference type="Gene3D" id="2.60.40.150">
    <property type="entry name" value="C2 domain"/>
    <property type="match status" value="1"/>
</dbReference>
<evidence type="ECO:0000256" key="5">
    <source>
        <dbReference type="PROSITE-ProRule" id="PRU00983"/>
    </source>
</evidence>
<comment type="similarity">
    <text evidence="5">Belongs to the DOCK family.</text>
</comment>
<dbReference type="InterPro" id="IPR043162">
    <property type="entry name" value="DOCK_C_lobe_C"/>
</dbReference>
<dbReference type="InterPro" id="IPR027357">
    <property type="entry name" value="DOCKER_dom"/>
</dbReference>
<dbReference type="EMBL" id="KV419395">
    <property type="protein sequence ID" value="KZS98593.1"/>
    <property type="molecule type" value="Genomic_DNA"/>
</dbReference>
<feature type="region of interest" description="Disordered" evidence="6">
    <location>
        <begin position="2152"/>
        <end position="2228"/>
    </location>
</feature>
<dbReference type="Gene3D" id="1.25.40.410">
    <property type="match status" value="1"/>
</dbReference>
<dbReference type="InterPro" id="IPR046769">
    <property type="entry name" value="DOCKER_Lobe_A"/>
</dbReference>
<feature type="region of interest" description="Disordered" evidence="6">
    <location>
        <begin position="178"/>
        <end position="266"/>
    </location>
</feature>
<dbReference type="PANTHER" id="PTHR45653:SF10">
    <property type="entry name" value="MYOBLAST CITY, ISOFORM B"/>
    <property type="match status" value="1"/>
</dbReference>
<evidence type="ECO:0000259" key="8">
    <source>
        <dbReference type="PROSITE" id="PS51651"/>
    </source>
</evidence>
<feature type="region of interest" description="Disordered" evidence="6">
    <location>
        <begin position="2109"/>
        <end position="2136"/>
    </location>
</feature>
<dbReference type="InterPro" id="IPR035892">
    <property type="entry name" value="C2_domain_sf"/>
</dbReference>
<dbReference type="GO" id="GO:0007264">
    <property type="term" value="P:small GTPase-mediated signal transduction"/>
    <property type="evidence" value="ECO:0007669"/>
    <property type="project" value="InterPro"/>
</dbReference>
<feature type="compositionally biased region" description="Polar residues" evidence="6">
    <location>
        <begin position="2054"/>
        <end position="2077"/>
    </location>
</feature>
<evidence type="ECO:0000313" key="10">
    <source>
        <dbReference type="Proteomes" id="UP000076722"/>
    </source>
</evidence>
<dbReference type="PROSITE" id="PS51650">
    <property type="entry name" value="C2_DOCK"/>
    <property type="match status" value="1"/>
</dbReference>
<dbReference type="Gene3D" id="1.20.58.740">
    <property type="match status" value="1"/>
</dbReference>
<comment type="subcellular location">
    <subcellularLocation>
        <location evidence="1">Cytoplasm</location>
    </subcellularLocation>
</comment>
<dbReference type="Pfam" id="PF20421">
    <property type="entry name" value="DHR-2_Lobe_C"/>
    <property type="match status" value="1"/>
</dbReference>
<feature type="compositionally biased region" description="Basic and acidic residues" evidence="6">
    <location>
        <begin position="30"/>
        <end position="57"/>
    </location>
</feature>
<dbReference type="InterPro" id="IPR042455">
    <property type="entry name" value="DOCK_N_sub1"/>
</dbReference>
<dbReference type="STRING" id="1314777.A0A165A7P1"/>
<dbReference type="Pfam" id="PF14429">
    <property type="entry name" value="DOCK-C2"/>
    <property type="match status" value="1"/>
</dbReference>
<gene>
    <name evidence="9" type="ORF">SISNIDRAFT_448873</name>
</gene>
<dbReference type="Gene3D" id="1.20.1270.350">
    <property type="entry name" value="Dedicator of cytokinesis N-terminal subdomain"/>
    <property type="match status" value="1"/>
</dbReference>
<protein>
    <recommendedName>
        <fullName evidence="11">Cytoplasmic protein</fullName>
    </recommendedName>
</protein>
<dbReference type="Pfam" id="PF23554">
    <property type="entry name" value="TPR_DOCK"/>
    <property type="match status" value="1"/>
</dbReference>
<dbReference type="GO" id="GO:0031267">
    <property type="term" value="F:small GTPase binding"/>
    <property type="evidence" value="ECO:0007669"/>
    <property type="project" value="TreeGrafter"/>
</dbReference>
<feature type="region of interest" description="Disordered" evidence="6">
    <location>
        <begin position="29"/>
        <end position="58"/>
    </location>
</feature>
<dbReference type="InterPro" id="IPR056372">
    <property type="entry name" value="TPR_DOCK"/>
</dbReference>
<dbReference type="CDD" id="cd08679">
    <property type="entry name" value="C2_DOCK180_related"/>
    <property type="match status" value="1"/>
</dbReference>
<name>A0A165A7P1_9AGAM</name>
<keyword evidence="3" id="KW-0597">Phosphoprotein</keyword>
<feature type="compositionally biased region" description="Polar residues" evidence="6">
    <location>
        <begin position="425"/>
        <end position="434"/>
    </location>
</feature>
<dbReference type="InterPro" id="IPR027007">
    <property type="entry name" value="C2_DOCK-type_domain"/>
</dbReference>
<proteinExistence type="inferred from homology"/>
<evidence type="ECO:0000256" key="4">
    <source>
        <dbReference type="ARBA" id="ARBA00022658"/>
    </source>
</evidence>
<dbReference type="CDD" id="cd11684">
    <property type="entry name" value="DHR2_DOCK"/>
    <property type="match status" value="1"/>
</dbReference>
<dbReference type="GO" id="GO:0005886">
    <property type="term" value="C:plasma membrane"/>
    <property type="evidence" value="ECO:0007669"/>
    <property type="project" value="TreeGrafter"/>
</dbReference>
<evidence type="ECO:0000259" key="7">
    <source>
        <dbReference type="PROSITE" id="PS51650"/>
    </source>
</evidence>
<dbReference type="Proteomes" id="UP000076722">
    <property type="component" value="Unassembled WGS sequence"/>
</dbReference>
<dbReference type="OrthoDB" id="18896at2759"/>
<keyword evidence="4" id="KW-0344">Guanine-nucleotide releasing factor</keyword>
<dbReference type="InterPro" id="IPR043161">
    <property type="entry name" value="DOCK_C_lobe_A"/>
</dbReference>
<dbReference type="GO" id="GO:0005085">
    <property type="term" value="F:guanyl-nucleotide exchange factor activity"/>
    <property type="evidence" value="ECO:0007669"/>
    <property type="project" value="UniProtKB-KW"/>
</dbReference>
<evidence type="ECO:0008006" key="11">
    <source>
        <dbReference type="Google" id="ProtNLM"/>
    </source>
</evidence>
<feature type="region of interest" description="Disordered" evidence="6">
    <location>
        <begin position="425"/>
        <end position="457"/>
    </location>
</feature>
<evidence type="ECO:0000256" key="6">
    <source>
        <dbReference type="SAM" id="MobiDB-lite"/>
    </source>
</evidence>
<evidence type="ECO:0000256" key="2">
    <source>
        <dbReference type="ARBA" id="ARBA00022490"/>
    </source>
</evidence>
<sequence>MQRRGVWEPLPLIVYGYAIHPLVPSALTQRDYRKSRQNADSRTSTETEREREDHATSKDVVPLEVGDNIYAFEQYVPKGKEVQGVWYRGYVVCASRKRSIQPHVSDPLTVSSAEPQQEVFIGIFPASHIHVRDKLSDQYGELAKVNAALHGHNAAAAAAAAAVASLGSNSFLNSDPYSSWQSRAGPSSAMETLTEEDEESDLMSAIRDRKSFKLGPPPDTANSSRAGLAVNPPSIRSVSPSASETPLTVKPWPPRPSLKSGDDTISGVTQPIVDEIASALREWHNLMFVYLTRREYTLFHTVRDHIEALHLGRRQLLAQTLSAEETIALRRDCVLRLVSGNVVQNLEVIVRHPDWGSLVNVDVEGEGDPRSWMSAIRMYAMQVSLAYMDVSSPKPNPLSPAALAPSKKSIVPSISSASLYQNLTSEQPLPTPASSAFPECVNPRPRPNPRSLRAPTTDKPSAVKFYHVFLELRAFVASPCAPGETAELYFSLYSKHESQFLTEEFCAVLNHNGVLARDPSTTGRIRTLFTDLALHDVQDSVYLVCRIVRKGAMKMSADPGGFGSVSESGRFSTSKRDPTASQFTIDGSSIVNGRSPIKSSMDYEGTPVQFRRPFGCAVLELTQLNKMAADHSAVSSIKEHSMPIFVPLHESGFSTLHVELVENRTKEFEKSSRAEMIAVSVKVFNGDSSTVVKENPSLLQDTPITLRLGFPDVVFPGDGRNEVYVKLWSGDFSSFNNGGSLKVRKSIASLTGTNTAPGNIQVTVEVRTRSGAVVENVISSGSGEPPVTYFQSMVLHRNNSPTFGELLKLSIPADQMPLCHLFFTFRGRSSKERAGSGHSRQPSEMGERPFAFAYLPLFPVGSAFILDGSHTLVLYRADRAMQFSPSEYFDAPPTLPHGQNPLNLAIPPNVAKTCVPMKDNLIIRSLLCSTTYTHNSVLLGLLHWETMPDPAELPTVLAKFTFVGEIEIVKFLADIFDSLFNILVSSRNKGGEFDDLVFNALVTVLGIVQDRRFSNFQPVLDVYIEKHFNCAAASSRIIHSMNRLFANPTSPESGPALRAALKVWHYIFKFIARSRELQKVKEQGMGAGATAEHLESTFKRELRSHLNELNKMMTVLNPSSIVGTQIIALKGFTSILPELDKMFTTIELVGIASSFANSIAAGGRSVIVIWKLIMYLQLVKGFLFDRPQSRAMLVELVTTWIKPHLGRYDEYAHQIADTDSARDTSRINWLEGIRLSVTIVAVMLDRLQHALVDPLIINDRHGYRDEQDNVEYLLGLLPRLLDSFREIRSPASSRAMERTKSSATMPSAVPVTFPQSYPFSLIARHSGKDPVQPFFDCGLGETATVILVLIHSVTQPHLMSFLDGYLEVEGKENLAVLLSRFFDVSLSILLNEAFPGSWLNINILAHKVFLKIMDPISILLRRHYLPEPGSTEQFNAPLWREAFAMLLKLLSSDQLVIEEFSPQRRRAVWRLAGDIRGEGSQILLQLWDSLGWSDNNVGPSQDSATAQYGGYQVNLNSLVGQVVDLCLSSHDQLRNNSVQILFSMIVSEYYLSDHFDEIENEIVNKLDSLFMSDSKGDDIIRAFFIGQLQHLFDTSNVDEQLRQRISIFLDAVDRFLKLLLNIRALPEGEEYQDDRVIATLRLMNFLRRINRDEIYIKYVHQLVNMHLESNNYVEAALTLKLHADLHEWNPNTFVDPMPDLGFPRQSHFARKETLSLLMLDYLGKGKAWESGIEICKELILQHSQVTFNYGRLSELLAHQATLVKHIVSDQRYYSDYFRVAFYGNFPVALRDMQFIYRGYEWEKFGAFCERMLNKHPGAQLLKSMEPSDEIRFGDGQYIQCTAVIPEPDRSSPIFTNPDVPLSVRLYYENSAINQFSCSRQFIRNDGGEDEYWTEKLYFITESTFPTVLKRSEIVKQYMTELSPLETALLDMEQKNKELSALDLKFTTLAQTGQTISSNPLTATLSNLVDNPHVVQYRDIFLDPDYAVRHPERAAQLHTLREAIMEQIRLIDHGLRLHFSLCPPEMIPFHESLETLFRKQFYDELQQLPDDGVSAQVSTEPSNGEPSTRPMSSLQRSSLYDPASRRRTMDSAALRRSYILPPLQLGRSGVSPVMLSPDSQDGHVFPEATSPKRGHQTPLQKNLAHLTKFGMTAVSSGPGERSAVGGSDSQSGGSPRGSFLNVGDQVLDPGVSGTSLPATHGVTLPHSGRGGRFSRFGSFSFGRRDGPGH</sequence>
<dbReference type="InterPro" id="IPR046773">
    <property type="entry name" value="DOCKER_Lobe_C"/>
</dbReference>
<accession>A0A165A7P1</accession>